<dbReference type="AlphaFoldDB" id="A0A6L5QY97"/>
<reference evidence="2 3" key="1">
    <citation type="submission" date="2019-11" db="EMBL/GenBank/DDBJ databases">
        <title>Agromyces kandeliae sp. nov., isolated from mangrove soil.</title>
        <authorList>
            <person name="Wang R."/>
        </authorList>
    </citation>
    <scope>NUCLEOTIDE SEQUENCE [LARGE SCALE GENOMIC DNA]</scope>
    <source>
        <strain evidence="2 3">Q22</strain>
    </source>
</reference>
<evidence type="ECO:0000313" key="2">
    <source>
        <dbReference type="EMBL" id="MRX42128.1"/>
    </source>
</evidence>
<proteinExistence type="predicted"/>
<dbReference type="GO" id="GO:0043531">
    <property type="term" value="F:ADP binding"/>
    <property type="evidence" value="ECO:0007669"/>
    <property type="project" value="InterPro"/>
</dbReference>
<dbReference type="PANTHER" id="PTHR47691:SF3">
    <property type="entry name" value="HTH-TYPE TRANSCRIPTIONAL REGULATOR RV0890C-RELATED"/>
    <property type="match status" value="1"/>
</dbReference>
<feature type="domain" description="NB-ARC" evidence="1">
    <location>
        <begin position="181"/>
        <end position="319"/>
    </location>
</feature>
<comment type="caution">
    <text evidence="2">The sequence shown here is derived from an EMBL/GenBank/DDBJ whole genome shotgun (WGS) entry which is preliminary data.</text>
</comment>
<dbReference type="InterPro" id="IPR002182">
    <property type="entry name" value="NB-ARC"/>
</dbReference>
<dbReference type="Gene3D" id="3.40.50.300">
    <property type="entry name" value="P-loop containing nucleotide triphosphate hydrolases"/>
    <property type="match status" value="1"/>
</dbReference>
<evidence type="ECO:0000313" key="3">
    <source>
        <dbReference type="Proteomes" id="UP000476511"/>
    </source>
</evidence>
<gene>
    <name evidence="2" type="ORF">GJR97_00135</name>
</gene>
<dbReference type="Pfam" id="PF00931">
    <property type="entry name" value="NB-ARC"/>
    <property type="match status" value="1"/>
</dbReference>
<dbReference type="RefSeq" id="WP_154344544.1">
    <property type="nucleotide sequence ID" value="NZ_WKJD01000002.1"/>
</dbReference>
<dbReference type="PANTHER" id="PTHR47691">
    <property type="entry name" value="REGULATOR-RELATED"/>
    <property type="match status" value="1"/>
</dbReference>
<evidence type="ECO:0000259" key="1">
    <source>
        <dbReference type="Pfam" id="PF00931"/>
    </source>
</evidence>
<dbReference type="SUPFAM" id="SSF48452">
    <property type="entry name" value="TPR-like"/>
    <property type="match status" value="1"/>
</dbReference>
<name>A0A6L5QY97_9MICO</name>
<dbReference type="InterPro" id="IPR011990">
    <property type="entry name" value="TPR-like_helical_dom_sf"/>
</dbReference>
<dbReference type="InterPro" id="IPR027417">
    <property type="entry name" value="P-loop_NTPase"/>
</dbReference>
<sequence length="884" mass="97972">MAEITSKARAFIVIDSLEQDLRYSIDNYLLDHLNEEEVLGPDLPDAQERRSRDDAGPTLSITNYLYLRQAYDVLLRHSHSLPRDLGDELARNVGALDAFVGVRNRVMHGRPLRVDDLDNATAFVNRFSTRHFALTRDVLARLDTDADWEPAYTTTPAPHDRVLHNLPAADFDETGLVGRTSEVSQLVDLLVKGRDRMITVTGEGGIGKTALALEASYSLVDALDPPFEAVLWVSLKHERLTADGVRSIADAVRDVSGATNQLGRALEPSFGGSVDELADYLSGLSALVVIDNLESVQGTEVLRLYDELPESVTFLFTSRVGIGQIERRMPLGGLKESDAVLLFRKFSRRRGQAGLAGLSQEAAERTVRRLRHSPLAIRWFILSVESGKVPTDTLRNQDELLKFCVDNVYEALTPDSKLVLAVLRTLDRPISFDELAVVTALEVDTLRRTAQDLAQGSLLVRTPSSELGAPDLLELSPTARAYLPRVDLSNAVLQAVIDREAAYLQDREEARLAQVRRELDPNVVHARSPEDEPTAHLLRLALRLSTREDFDAATLHISRARSLNPEYYEIDRVDAFIASRRGNVPGATSRYRAALSACESDVERARVSHFLAGHLARNGHDMDAAIPHAEFAHKILANADTAMALGNYYVWIRRFAEGQELLEQALDSDSKKLQRIVTTALVDSWRRWAEDELQDRMPDAAVDKCLAGFTAGRSLLDAGSHDFKLIEAVGRSVTDAAKALRYVAEATPQQIRRLKSALDYILDNVGRFRVVESWKRLTAAVASLPDSIQKQLLPNGWPSPAIRQAGSEQLPVSPGIQYSGSIITVKETYGFIAHPEFPNNVFFHFGTLRNNPDPALLIPGTLVSFTHARDQDGRDRAETVHIEA</sequence>
<dbReference type="EMBL" id="WKJD01000002">
    <property type="protein sequence ID" value="MRX42128.1"/>
    <property type="molecule type" value="Genomic_DNA"/>
</dbReference>
<dbReference type="Gene3D" id="2.40.50.140">
    <property type="entry name" value="Nucleic acid-binding proteins"/>
    <property type="match status" value="1"/>
</dbReference>
<dbReference type="Proteomes" id="UP000476511">
    <property type="component" value="Unassembled WGS sequence"/>
</dbReference>
<dbReference type="InterPro" id="IPR012340">
    <property type="entry name" value="NA-bd_OB-fold"/>
</dbReference>
<dbReference type="SUPFAM" id="SSF52540">
    <property type="entry name" value="P-loop containing nucleoside triphosphate hydrolases"/>
    <property type="match status" value="1"/>
</dbReference>
<dbReference type="Gene3D" id="1.25.40.10">
    <property type="entry name" value="Tetratricopeptide repeat domain"/>
    <property type="match status" value="1"/>
</dbReference>
<organism evidence="2 3">
    <name type="scientific">Agromyces kandeliae</name>
    <dbReference type="NCBI Taxonomy" id="2666141"/>
    <lineage>
        <taxon>Bacteria</taxon>
        <taxon>Bacillati</taxon>
        <taxon>Actinomycetota</taxon>
        <taxon>Actinomycetes</taxon>
        <taxon>Micrococcales</taxon>
        <taxon>Microbacteriaceae</taxon>
        <taxon>Agromyces</taxon>
    </lineage>
</organism>
<dbReference type="SUPFAM" id="SSF50249">
    <property type="entry name" value="Nucleic acid-binding proteins"/>
    <property type="match status" value="1"/>
</dbReference>
<accession>A0A6L5QY97</accession>
<protein>
    <recommendedName>
        <fullName evidence="1">NB-ARC domain-containing protein</fullName>
    </recommendedName>
</protein>
<keyword evidence="3" id="KW-1185">Reference proteome</keyword>